<keyword evidence="4" id="KW-1185">Reference proteome</keyword>
<accession>A0A917LCC8</accession>
<dbReference type="Pfam" id="PF01385">
    <property type="entry name" value="OrfB_IS605"/>
    <property type="match status" value="1"/>
</dbReference>
<organism evidence="3 4">
    <name type="scientific">Streptomyces brasiliensis</name>
    <dbReference type="NCBI Taxonomy" id="1954"/>
    <lineage>
        <taxon>Bacteria</taxon>
        <taxon>Bacillati</taxon>
        <taxon>Actinomycetota</taxon>
        <taxon>Actinomycetes</taxon>
        <taxon>Kitasatosporales</taxon>
        <taxon>Streptomycetaceae</taxon>
        <taxon>Streptomyces</taxon>
    </lineage>
</organism>
<feature type="compositionally biased region" description="Basic residues" evidence="1">
    <location>
        <begin position="135"/>
        <end position="145"/>
    </location>
</feature>
<evidence type="ECO:0000256" key="1">
    <source>
        <dbReference type="SAM" id="MobiDB-lite"/>
    </source>
</evidence>
<reference evidence="3" key="2">
    <citation type="submission" date="2020-09" db="EMBL/GenBank/DDBJ databases">
        <authorList>
            <person name="Sun Q."/>
            <person name="Ohkuma M."/>
        </authorList>
    </citation>
    <scope>NUCLEOTIDE SEQUENCE</scope>
    <source>
        <strain evidence="3">JCM 3086</strain>
    </source>
</reference>
<sequence length="157" mass="17203">MAQELAEAQRHLATFPQRTGRRTKAHRAAARKVANVYAKARRKRLDFHHKTARALIRDHDVIAHERLNTAGMTKTAAPKPDPGQDGAFRPNGAAARAGLNKSILDAGWGSFSPGWSHREEAEAGALVLLAARRRFPGPGHPHPRLQRIGPVLSRLDA</sequence>
<dbReference type="EMBL" id="BMQA01000050">
    <property type="protein sequence ID" value="GGJ55896.1"/>
    <property type="molecule type" value="Genomic_DNA"/>
</dbReference>
<reference evidence="3" key="1">
    <citation type="journal article" date="2014" name="Int. J. Syst. Evol. Microbiol.">
        <title>Complete genome sequence of Corynebacterium casei LMG S-19264T (=DSM 44701T), isolated from a smear-ripened cheese.</title>
        <authorList>
            <consortium name="US DOE Joint Genome Institute (JGI-PGF)"/>
            <person name="Walter F."/>
            <person name="Albersmeier A."/>
            <person name="Kalinowski J."/>
            <person name="Ruckert C."/>
        </authorList>
    </citation>
    <scope>NUCLEOTIDE SEQUENCE</scope>
    <source>
        <strain evidence="3">JCM 3086</strain>
    </source>
</reference>
<dbReference type="AlphaFoldDB" id="A0A917LCC8"/>
<dbReference type="Proteomes" id="UP000657574">
    <property type="component" value="Unassembled WGS sequence"/>
</dbReference>
<feature type="region of interest" description="Disordered" evidence="1">
    <location>
        <begin position="68"/>
        <end position="92"/>
    </location>
</feature>
<evidence type="ECO:0000259" key="2">
    <source>
        <dbReference type="Pfam" id="PF01385"/>
    </source>
</evidence>
<protein>
    <recommendedName>
        <fullName evidence="2">Probable transposase IS891/IS1136/IS1341 domain-containing protein</fullName>
    </recommendedName>
</protein>
<comment type="caution">
    <text evidence="3">The sequence shown here is derived from an EMBL/GenBank/DDBJ whole genome shotgun (WGS) entry which is preliminary data.</text>
</comment>
<dbReference type="InterPro" id="IPR001959">
    <property type="entry name" value="Transposase"/>
</dbReference>
<dbReference type="RefSeq" id="WP_189316095.1">
    <property type="nucleotide sequence ID" value="NZ_BMQA01000050.1"/>
</dbReference>
<evidence type="ECO:0000313" key="3">
    <source>
        <dbReference type="EMBL" id="GGJ55896.1"/>
    </source>
</evidence>
<name>A0A917LCC8_9ACTN</name>
<feature type="domain" description="Probable transposase IS891/IS1136/IS1341" evidence="2">
    <location>
        <begin position="4"/>
        <end position="74"/>
    </location>
</feature>
<evidence type="ECO:0000313" key="4">
    <source>
        <dbReference type="Proteomes" id="UP000657574"/>
    </source>
</evidence>
<proteinExistence type="predicted"/>
<feature type="region of interest" description="Disordered" evidence="1">
    <location>
        <begin position="135"/>
        <end position="157"/>
    </location>
</feature>
<gene>
    <name evidence="3" type="ORF">GCM10010121_078110</name>
</gene>